<dbReference type="RefSeq" id="WP_033359526.1">
    <property type="nucleotide sequence ID" value="NZ_CP073767.1"/>
</dbReference>
<dbReference type="Proteomes" id="UP001058003">
    <property type="component" value="Chromosome"/>
</dbReference>
<dbReference type="Pfam" id="PF20014">
    <property type="entry name" value="GAP1-M"/>
    <property type="match status" value="1"/>
</dbReference>
<protein>
    <submittedName>
        <fullName evidence="4">Uncharacterized protein</fullName>
    </submittedName>
</protein>
<proteinExistence type="predicted"/>
<gene>
    <name evidence="4" type="ORF">Daura_39570</name>
</gene>
<dbReference type="EMBL" id="CP073767">
    <property type="protein sequence ID" value="UWZ52674.1"/>
    <property type="molecule type" value="Genomic_DNA"/>
</dbReference>
<feature type="domain" description="GTPase-associated protein 1-like C-terminal" evidence="3">
    <location>
        <begin position="265"/>
        <end position="759"/>
    </location>
</feature>
<evidence type="ECO:0000259" key="3">
    <source>
        <dbReference type="Pfam" id="PF20052"/>
    </source>
</evidence>
<dbReference type="InterPro" id="IPR049532">
    <property type="entry name" value="GAP1-like_C"/>
</dbReference>
<sequence>MHDEARHTAAATGTGTPRIETRIRTGGRPAPQPPAAPAERTFVRYEARTPDPDPSLPASFGHVTAGGTYATTVERHAGDGSRVTHGLVTADPADYGTLRPAQLFGAPFWSPAAAGEPTTTLTPSLVRECVLAHPGGAAMLPALVAALRRAGRPGGPGVVLIGADLARTVEWLVAGTLLLPRADALALGFAVFADPATAAVPVVGVHPDDAPDLLAAAHAGPPAAALPDGTGPVPWAVFDLATGACTGAAPTRHAARWAELFFEHDPGEVVEAVDVAAACGLEPDAATDLALAAVLRREPGPAHALAVAGWLRTGPEDLRGRYATGVAAAFAVTVTDWPLPVLEELDAAGAAGHLPGRAAEVRLALLRAETEAAALRARTGERAPAPLPAGEWSAADAAAARRFVLAALNAGPAPAGFEALLRVASRHGLDVQLSDLADRGRDLVEHWADHPGAGYDPDRWPCGDRLAHALIGELTRRVKAVPGRRRDVGAGWWRWLLPRLDSLEAPLAEVVLAGAVQHGEDRAGFVEAQLTAAAHDPDRFTWTAAALYGLTPPTVAELRLVKRLAPAGVVLPPAVLDGLIRRLVGEAPLTEEDVEVGHLLVDAGLVPRHRLLFQLLADDRVLHAVVRRLTTGPAAGDGATVALLHELEELPTRLVGLRADRVAAALAASAPPRELLAVLRRHPGVVEHYVALLHGLLRKPGDERHAVVAYHLMHNLDSRGLRPVLTAPVLRWVTRASGRQLHRVGELIAAFGPAWSASWEGYLEHVRGHRRMSRLIHPFGGH</sequence>
<evidence type="ECO:0000256" key="1">
    <source>
        <dbReference type="SAM" id="MobiDB-lite"/>
    </source>
</evidence>
<organism evidence="4 5">
    <name type="scientific">Dactylosporangium aurantiacum</name>
    <dbReference type="NCBI Taxonomy" id="35754"/>
    <lineage>
        <taxon>Bacteria</taxon>
        <taxon>Bacillati</taxon>
        <taxon>Actinomycetota</taxon>
        <taxon>Actinomycetes</taxon>
        <taxon>Micromonosporales</taxon>
        <taxon>Micromonosporaceae</taxon>
        <taxon>Dactylosporangium</taxon>
    </lineage>
</organism>
<dbReference type="Pfam" id="PF20052">
    <property type="entry name" value="GAP1-C"/>
    <property type="match status" value="1"/>
</dbReference>
<keyword evidence="5" id="KW-1185">Reference proteome</keyword>
<feature type="region of interest" description="Disordered" evidence="1">
    <location>
        <begin position="1"/>
        <end position="37"/>
    </location>
</feature>
<feature type="domain" description="GTPase-associated protein 1 middle" evidence="2">
    <location>
        <begin position="136"/>
        <end position="218"/>
    </location>
</feature>
<dbReference type="AlphaFoldDB" id="A0A9Q9MDZ7"/>
<evidence type="ECO:0000313" key="4">
    <source>
        <dbReference type="EMBL" id="UWZ52674.1"/>
    </source>
</evidence>
<evidence type="ECO:0000259" key="2">
    <source>
        <dbReference type="Pfam" id="PF20014"/>
    </source>
</evidence>
<evidence type="ECO:0000313" key="5">
    <source>
        <dbReference type="Proteomes" id="UP001058003"/>
    </source>
</evidence>
<reference evidence="4" key="1">
    <citation type="submission" date="2021-04" db="EMBL/GenBank/DDBJ databases">
        <title>Dactylosporangium aurantiacum NRRL B-8018 full assembly.</title>
        <authorList>
            <person name="Hartkoorn R.C."/>
            <person name="Beaudoing E."/>
            <person name="Hot D."/>
        </authorList>
    </citation>
    <scope>NUCLEOTIDE SEQUENCE</scope>
    <source>
        <strain evidence="4">NRRL B-8018</strain>
    </source>
</reference>
<dbReference type="KEGG" id="daur:Daura_39570"/>
<accession>A0A9Q9MDZ7</accession>
<name>A0A9Q9MDZ7_9ACTN</name>
<dbReference type="OrthoDB" id="3595182at2"/>
<dbReference type="InterPro" id="IPR045401">
    <property type="entry name" value="GAP1-M"/>
</dbReference>